<dbReference type="CDD" id="cd00598">
    <property type="entry name" value="GH18_chitinase-like"/>
    <property type="match status" value="1"/>
</dbReference>
<dbReference type="InterPro" id="IPR001579">
    <property type="entry name" value="Glyco_hydro_18_chit_AS"/>
</dbReference>
<accession>A0AAD5DRD4</accession>
<keyword evidence="7" id="KW-1185">Reference proteome</keyword>
<dbReference type="InterPro" id="IPR017853">
    <property type="entry name" value="GH"/>
</dbReference>
<dbReference type="AlphaFoldDB" id="A0AAD5DRD4"/>
<reference evidence="6" key="1">
    <citation type="submission" date="2020-11" db="EMBL/GenBank/DDBJ databases">
        <title>Chlorella ohadii genome sequencing and assembly.</title>
        <authorList>
            <person name="Murik O."/>
            <person name="Treves H."/>
            <person name="Kedem I."/>
            <person name="Shotland Y."/>
            <person name="Kaplan A."/>
        </authorList>
    </citation>
    <scope>NUCLEOTIDE SEQUENCE</scope>
    <source>
        <strain evidence="6">1</strain>
    </source>
</reference>
<keyword evidence="1 3" id="KW-0378">Hydrolase</keyword>
<evidence type="ECO:0000256" key="3">
    <source>
        <dbReference type="RuleBase" id="RU000489"/>
    </source>
</evidence>
<evidence type="ECO:0000259" key="5">
    <source>
        <dbReference type="Pfam" id="PF00704"/>
    </source>
</evidence>
<protein>
    <recommendedName>
        <fullName evidence="5">GH18 domain-containing protein</fullName>
    </recommendedName>
</protein>
<dbReference type="Proteomes" id="UP001205105">
    <property type="component" value="Unassembled WGS sequence"/>
</dbReference>
<evidence type="ECO:0000313" key="7">
    <source>
        <dbReference type="Proteomes" id="UP001205105"/>
    </source>
</evidence>
<sequence>MPDATYTGGTTWAGTGIQFSSDPAVVKGAIALLKQRNPATKVLVAVGGATYTGWDKLNTASIKLFVDTFGLDGVDIDYEPASSGCTWSAAAVKCATDAEFIRVVTAFRAAFPRPYILTTAAWSIGAYGQGAWLNSQPAGDHTGMSVNMLRQVGDKLDVVNVMSYDAGPLYNPKEAYDAYRSLFKGQILMGVEVPPEAWGGHVITLEEARNISAYIRSAGGDGMMIWSLQKSGTPSAQALSTEICNALGMGGCTLPLFP</sequence>
<dbReference type="GO" id="GO:0004553">
    <property type="term" value="F:hydrolase activity, hydrolyzing O-glycosyl compounds"/>
    <property type="evidence" value="ECO:0007669"/>
    <property type="project" value="InterPro"/>
</dbReference>
<proteinExistence type="inferred from homology"/>
<evidence type="ECO:0000256" key="2">
    <source>
        <dbReference type="ARBA" id="ARBA00023295"/>
    </source>
</evidence>
<comment type="caution">
    <text evidence="6">The sequence shown here is derived from an EMBL/GenBank/DDBJ whole genome shotgun (WGS) entry which is preliminary data.</text>
</comment>
<dbReference type="Pfam" id="PF00704">
    <property type="entry name" value="Glyco_hydro_18"/>
    <property type="match status" value="1"/>
</dbReference>
<dbReference type="InterPro" id="IPR001223">
    <property type="entry name" value="Glyco_hydro18_cat"/>
</dbReference>
<dbReference type="Gene3D" id="3.20.20.80">
    <property type="entry name" value="Glycosidases"/>
    <property type="match status" value="1"/>
</dbReference>
<organism evidence="6 7">
    <name type="scientific">Chlorella ohadii</name>
    <dbReference type="NCBI Taxonomy" id="2649997"/>
    <lineage>
        <taxon>Eukaryota</taxon>
        <taxon>Viridiplantae</taxon>
        <taxon>Chlorophyta</taxon>
        <taxon>core chlorophytes</taxon>
        <taxon>Trebouxiophyceae</taxon>
        <taxon>Chlorellales</taxon>
        <taxon>Chlorellaceae</taxon>
        <taxon>Chlorella clade</taxon>
        <taxon>Chlorella</taxon>
    </lineage>
</organism>
<evidence type="ECO:0000313" key="6">
    <source>
        <dbReference type="EMBL" id="KAI7842852.1"/>
    </source>
</evidence>
<feature type="domain" description="GH18" evidence="5">
    <location>
        <begin position="31"/>
        <end position="166"/>
    </location>
</feature>
<gene>
    <name evidence="6" type="ORF">COHA_003597</name>
</gene>
<comment type="similarity">
    <text evidence="4">Belongs to the glycosyl hydrolase 18 family.</text>
</comment>
<name>A0AAD5DRD4_9CHLO</name>
<evidence type="ECO:0000256" key="4">
    <source>
        <dbReference type="RuleBase" id="RU004453"/>
    </source>
</evidence>
<dbReference type="EMBL" id="JADXDR010000048">
    <property type="protein sequence ID" value="KAI7842852.1"/>
    <property type="molecule type" value="Genomic_DNA"/>
</dbReference>
<evidence type="ECO:0000256" key="1">
    <source>
        <dbReference type="ARBA" id="ARBA00022801"/>
    </source>
</evidence>
<keyword evidence="2 3" id="KW-0326">Glycosidase</keyword>
<dbReference type="SUPFAM" id="SSF51445">
    <property type="entry name" value="(Trans)glycosidases"/>
    <property type="match status" value="1"/>
</dbReference>
<dbReference type="GO" id="GO:0005975">
    <property type="term" value="P:carbohydrate metabolic process"/>
    <property type="evidence" value="ECO:0007669"/>
    <property type="project" value="InterPro"/>
</dbReference>
<dbReference type="PROSITE" id="PS01095">
    <property type="entry name" value="GH18_1"/>
    <property type="match status" value="1"/>
</dbReference>